<feature type="transmembrane region" description="Helical" evidence="5">
    <location>
        <begin position="33"/>
        <end position="50"/>
    </location>
</feature>
<dbReference type="InterPro" id="IPR052719">
    <property type="entry name" value="CvpA-like"/>
</dbReference>
<evidence type="ECO:0000256" key="3">
    <source>
        <dbReference type="ARBA" id="ARBA00022989"/>
    </source>
</evidence>
<evidence type="ECO:0000256" key="5">
    <source>
        <dbReference type="SAM" id="Phobius"/>
    </source>
</evidence>
<proteinExistence type="predicted"/>
<dbReference type="PANTHER" id="PTHR36926:SF1">
    <property type="entry name" value="COLICIN V PRODUCTION PROTEIN"/>
    <property type="match status" value="1"/>
</dbReference>
<sequence length="198" mass="21325">MDLNSFNYLDITIGTIVIILGIKGMMNGLIKELFGLIGLIGGVYIASRMSEQVGEIIDRELFHLDNPAALKLIGFMSLFAGVWIVSVAVGAIFSRLIKMSGLGFIDGLFGFVFGGGKYFLIFALIITALSNVTLVKENVGKYFDDSVLYPYLKSAGSYLINLDGDSFKKADTNTTVALSPSSIKGLDPIDANISMGQE</sequence>
<dbReference type="PANTHER" id="PTHR36926">
    <property type="entry name" value="COLICIN V PRODUCTION PROTEIN"/>
    <property type="match status" value="1"/>
</dbReference>
<dbReference type="Pfam" id="PF02674">
    <property type="entry name" value="Colicin_V"/>
    <property type="match status" value="1"/>
</dbReference>
<keyword evidence="3 5" id="KW-1133">Transmembrane helix</keyword>
<protein>
    <submittedName>
        <fullName evidence="6">Colicin V production protein</fullName>
    </submittedName>
</protein>
<keyword evidence="2 5" id="KW-0812">Transmembrane</keyword>
<organism evidence="6">
    <name type="scientific">hydrothermal vent metagenome</name>
    <dbReference type="NCBI Taxonomy" id="652676"/>
    <lineage>
        <taxon>unclassified sequences</taxon>
        <taxon>metagenomes</taxon>
        <taxon>ecological metagenomes</taxon>
    </lineage>
</organism>
<dbReference type="GO" id="GO:0016020">
    <property type="term" value="C:membrane"/>
    <property type="evidence" value="ECO:0007669"/>
    <property type="project" value="UniProtKB-SubCell"/>
</dbReference>
<keyword evidence="4 5" id="KW-0472">Membrane</keyword>
<dbReference type="InterPro" id="IPR003825">
    <property type="entry name" value="Colicin-V_CvpA"/>
</dbReference>
<dbReference type="GO" id="GO:0009403">
    <property type="term" value="P:toxin biosynthetic process"/>
    <property type="evidence" value="ECO:0007669"/>
    <property type="project" value="InterPro"/>
</dbReference>
<feature type="transmembrane region" description="Helical" evidence="5">
    <location>
        <begin position="70"/>
        <end position="93"/>
    </location>
</feature>
<accession>A0A1W1BS73</accession>
<evidence type="ECO:0000256" key="4">
    <source>
        <dbReference type="ARBA" id="ARBA00023136"/>
    </source>
</evidence>
<feature type="transmembrane region" description="Helical" evidence="5">
    <location>
        <begin position="105"/>
        <end position="129"/>
    </location>
</feature>
<name>A0A1W1BS73_9ZZZZ</name>
<dbReference type="EMBL" id="FPHC01000039">
    <property type="protein sequence ID" value="SFV56448.1"/>
    <property type="molecule type" value="Genomic_DNA"/>
</dbReference>
<dbReference type="AlphaFoldDB" id="A0A1W1BS73"/>
<feature type="transmembrane region" description="Helical" evidence="5">
    <location>
        <begin position="6"/>
        <end position="26"/>
    </location>
</feature>
<evidence type="ECO:0000256" key="2">
    <source>
        <dbReference type="ARBA" id="ARBA00022692"/>
    </source>
</evidence>
<reference evidence="6" key="1">
    <citation type="submission" date="2016-10" db="EMBL/GenBank/DDBJ databases">
        <authorList>
            <person name="de Groot N.N."/>
        </authorList>
    </citation>
    <scope>NUCLEOTIDE SEQUENCE</scope>
</reference>
<evidence type="ECO:0000313" key="6">
    <source>
        <dbReference type="EMBL" id="SFV56448.1"/>
    </source>
</evidence>
<evidence type="ECO:0000256" key="1">
    <source>
        <dbReference type="ARBA" id="ARBA00004141"/>
    </source>
</evidence>
<gene>
    <name evidence="6" type="ORF">MNB_SV-6-1694</name>
</gene>
<comment type="subcellular location">
    <subcellularLocation>
        <location evidence="1">Membrane</location>
        <topology evidence="1">Multi-pass membrane protein</topology>
    </subcellularLocation>
</comment>